<feature type="region of interest" description="Disordered" evidence="1">
    <location>
        <begin position="525"/>
        <end position="583"/>
    </location>
</feature>
<evidence type="ECO:0000313" key="2">
    <source>
        <dbReference type="EMBL" id="EDQ88036.1"/>
    </source>
</evidence>
<dbReference type="EMBL" id="CH991556">
    <property type="protein sequence ID" value="EDQ88036.1"/>
    <property type="molecule type" value="Genomic_DNA"/>
</dbReference>
<feature type="compositionally biased region" description="Acidic residues" evidence="1">
    <location>
        <begin position="227"/>
        <end position="238"/>
    </location>
</feature>
<feature type="compositionally biased region" description="Basic residues" evidence="1">
    <location>
        <begin position="173"/>
        <end position="189"/>
    </location>
</feature>
<organism evidence="2 3">
    <name type="scientific">Monosiga brevicollis</name>
    <name type="common">Choanoflagellate</name>
    <dbReference type="NCBI Taxonomy" id="81824"/>
    <lineage>
        <taxon>Eukaryota</taxon>
        <taxon>Choanoflagellata</taxon>
        <taxon>Craspedida</taxon>
        <taxon>Salpingoecidae</taxon>
        <taxon>Monosiga</taxon>
    </lineage>
</organism>
<feature type="compositionally biased region" description="Acidic residues" evidence="1">
    <location>
        <begin position="279"/>
        <end position="290"/>
    </location>
</feature>
<feature type="region of interest" description="Disordered" evidence="1">
    <location>
        <begin position="94"/>
        <end position="415"/>
    </location>
</feature>
<protein>
    <recommendedName>
        <fullName evidence="4">CS domain-containing protein</fullName>
    </recommendedName>
</protein>
<reference evidence="2 3" key="1">
    <citation type="journal article" date="2008" name="Nature">
        <title>The genome of the choanoflagellate Monosiga brevicollis and the origin of metazoans.</title>
        <authorList>
            <consortium name="JGI Sequencing"/>
            <person name="King N."/>
            <person name="Westbrook M.J."/>
            <person name="Young S.L."/>
            <person name="Kuo A."/>
            <person name="Abedin M."/>
            <person name="Chapman J."/>
            <person name="Fairclough S."/>
            <person name="Hellsten U."/>
            <person name="Isogai Y."/>
            <person name="Letunic I."/>
            <person name="Marr M."/>
            <person name="Pincus D."/>
            <person name="Putnam N."/>
            <person name="Rokas A."/>
            <person name="Wright K.J."/>
            <person name="Zuzow R."/>
            <person name="Dirks W."/>
            <person name="Good M."/>
            <person name="Goodstein D."/>
            <person name="Lemons D."/>
            <person name="Li W."/>
            <person name="Lyons J.B."/>
            <person name="Morris A."/>
            <person name="Nichols S."/>
            <person name="Richter D.J."/>
            <person name="Salamov A."/>
            <person name="Bork P."/>
            <person name="Lim W.A."/>
            <person name="Manning G."/>
            <person name="Miller W.T."/>
            <person name="McGinnis W."/>
            <person name="Shapiro H."/>
            <person name="Tjian R."/>
            <person name="Grigoriev I.V."/>
            <person name="Rokhsar D."/>
        </authorList>
    </citation>
    <scope>NUCLEOTIDE SEQUENCE [LARGE SCALE GENOMIC DNA]</scope>
    <source>
        <strain evidence="3">MX1 / ATCC 50154</strain>
    </source>
</reference>
<feature type="compositionally biased region" description="Low complexity" evidence="1">
    <location>
        <begin position="561"/>
        <end position="571"/>
    </location>
</feature>
<proteinExistence type="predicted"/>
<dbReference type="RefSeq" id="XP_001747112.1">
    <property type="nucleotide sequence ID" value="XM_001747060.1"/>
</dbReference>
<feature type="compositionally biased region" description="Low complexity" evidence="1">
    <location>
        <begin position="134"/>
        <end position="143"/>
    </location>
</feature>
<dbReference type="KEGG" id="mbr:MONBRDRAFT_37698"/>
<dbReference type="AlphaFoldDB" id="A9V3C7"/>
<evidence type="ECO:0000313" key="3">
    <source>
        <dbReference type="Proteomes" id="UP000001357"/>
    </source>
</evidence>
<feature type="compositionally biased region" description="Low complexity" evidence="1">
    <location>
        <begin position="158"/>
        <end position="168"/>
    </location>
</feature>
<name>A9V3C7_MONBE</name>
<dbReference type="InParanoid" id="A9V3C7"/>
<gene>
    <name evidence="2" type="ORF">MONBRDRAFT_37698</name>
</gene>
<feature type="compositionally biased region" description="Basic and acidic residues" evidence="1">
    <location>
        <begin position="322"/>
        <end position="332"/>
    </location>
</feature>
<evidence type="ECO:0008006" key="4">
    <source>
        <dbReference type="Google" id="ProtNLM"/>
    </source>
</evidence>
<dbReference type="Proteomes" id="UP000001357">
    <property type="component" value="Unassembled WGS sequence"/>
</dbReference>
<dbReference type="GeneID" id="5892404"/>
<feature type="compositionally biased region" description="Polar residues" evidence="1">
    <location>
        <begin position="537"/>
        <end position="554"/>
    </location>
</feature>
<keyword evidence="3" id="KW-1185">Reference proteome</keyword>
<evidence type="ECO:0000256" key="1">
    <source>
        <dbReference type="SAM" id="MobiDB-lite"/>
    </source>
</evidence>
<accession>A9V3C7</accession>
<feature type="compositionally biased region" description="Basic residues" evidence="1">
    <location>
        <begin position="362"/>
        <end position="377"/>
    </location>
</feature>
<sequence length="583" mass="63485">MVGWACHLAHVARCGLVCQASDHSSAHIPHASRRGNTISRSTPSTKFDGSEFDVDGYVWREHVTLKVSRNQRRQPLDEERLSEIEQDLQGILSDRETTSASDLDPDEEPVSPSSARHLLSASGKERAVRGMALPPDNDPASDSSPHRDPSITPGAVQNSDGDNSSTTSDHQHLSKSARKNLRRHERKRQRLEEQRARRAQPLPTKAQPDTPGHHHDAQSPMMHLDAEADDAGAEDSHDEEQPAAGANDASDNFTGRAETVSKRAAASRNRRRGSAPAIDSDDEEVNEGAQDEAATAHKAATSSQPESKDKQKGDDDDGSLVHNDEGVVEKLQHSSAMLNETHRVVSASNTPDDPDAADSGTQKKKKKKKKKKKPKNKKQVEDEGMGANSSEAASEHEEPVSGMQLKATPSAQAPQSHLLHEAPPKFDYYISSSQATVTFYLKGMDVADLTVTADRRRVALRSTAEAWQLGLCLSDIDAINPDKVQLRVRPLKVELLCPWLRDAAQLMPVFLTSNEVAELFQAADATAPPPGSCETLKASSTPNRPSKADSTSVDATKKPNNKPMPKKIFPPSDAELVPFLHHD</sequence>
<feature type="non-terminal residue" evidence="2">
    <location>
        <position position="583"/>
    </location>
</feature>